<organism evidence="2 3">
    <name type="scientific">Candidatus Accumulibacter appositus</name>
    <dbReference type="NCBI Taxonomy" id="1454003"/>
    <lineage>
        <taxon>Bacteria</taxon>
        <taxon>Pseudomonadati</taxon>
        <taxon>Pseudomonadota</taxon>
        <taxon>Betaproteobacteria</taxon>
        <taxon>Candidatus Accumulibacter</taxon>
    </lineage>
</organism>
<proteinExistence type="predicted"/>
<reference evidence="2 3" key="1">
    <citation type="submission" date="2014-02" db="EMBL/GenBank/DDBJ databases">
        <title>Expanding our view of genomic diversity in Candidatus Accumulibacter clades.</title>
        <authorList>
            <person name="Skennerton C.T."/>
            <person name="Barr J.J."/>
            <person name="Slater F.R."/>
            <person name="Bond P.L."/>
            <person name="Tyson G.W."/>
        </authorList>
    </citation>
    <scope>NUCLEOTIDE SEQUENCE [LARGE SCALE GENOMIC DNA]</scope>
    <source>
        <strain evidence="3">BA-92</strain>
    </source>
</reference>
<dbReference type="InterPro" id="IPR008769">
    <property type="entry name" value="PhaF_PhaI"/>
</dbReference>
<evidence type="ECO:0000313" key="3">
    <source>
        <dbReference type="Proteomes" id="UP000021816"/>
    </source>
</evidence>
<name>A0A011NXN6_9PROT</name>
<dbReference type="Pfam" id="PF05597">
    <property type="entry name" value="Phasin"/>
    <property type="match status" value="1"/>
</dbReference>
<sequence length="164" mass="17513">MSKTQTTVVDRLGNEQAITRTQDSVRKAWLCGLGAYSLAAQTGAQVFETLLREGKALRPKARRQIKESSAELVNTANEGIDRGEQLLKNRLLQPLNSMLLASKRDVEQVAERLRQLTTEVRKLTAAGDAPAAAKATASARVKPGAKPVAESTAAHDAPPALSAS</sequence>
<dbReference type="EMBL" id="JEMX01000042">
    <property type="protein sequence ID" value="EXI80071.1"/>
    <property type="molecule type" value="Genomic_DNA"/>
</dbReference>
<evidence type="ECO:0000313" key="2">
    <source>
        <dbReference type="EMBL" id="EXI80071.1"/>
    </source>
</evidence>
<dbReference type="PANTHER" id="PTHR38664">
    <property type="entry name" value="SLR0058 PROTEIN"/>
    <property type="match status" value="1"/>
</dbReference>
<gene>
    <name evidence="2" type="ORF">AW10_02039</name>
</gene>
<dbReference type="STRING" id="1454003.AW10_02039"/>
<accession>A0A011NXN6</accession>
<dbReference type="AlphaFoldDB" id="A0A011NXN6"/>
<feature type="compositionally biased region" description="Low complexity" evidence="1">
    <location>
        <begin position="125"/>
        <end position="139"/>
    </location>
</feature>
<dbReference type="PATRIC" id="fig|1454003.3.peg.2090"/>
<evidence type="ECO:0000256" key="1">
    <source>
        <dbReference type="SAM" id="MobiDB-lite"/>
    </source>
</evidence>
<dbReference type="Proteomes" id="UP000021816">
    <property type="component" value="Unassembled WGS sequence"/>
</dbReference>
<comment type="caution">
    <text evidence="2">The sequence shown here is derived from an EMBL/GenBank/DDBJ whole genome shotgun (WGS) entry which is preliminary data.</text>
</comment>
<feature type="region of interest" description="Disordered" evidence="1">
    <location>
        <begin position="125"/>
        <end position="164"/>
    </location>
</feature>
<protein>
    <submittedName>
        <fullName evidence="2">Poly(Hydroxyalkanoate) granule-associated protein</fullName>
    </submittedName>
</protein>
<dbReference type="PANTHER" id="PTHR38664:SF1">
    <property type="entry name" value="SLR0058 PROTEIN"/>
    <property type="match status" value="1"/>
</dbReference>